<keyword evidence="2" id="KW-0378">Hydrolase</keyword>
<dbReference type="InterPro" id="IPR036866">
    <property type="entry name" value="RibonucZ/Hydroxyglut_hydro"/>
</dbReference>
<dbReference type="PANTHER" id="PTHR42951">
    <property type="entry name" value="METALLO-BETA-LACTAMASE DOMAIN-CONTAINING"/>
    <property type="match status" value="1"/>
</dbReference>
<reference evidence="2 3" key="1">
    <citation type="submission" date="2019-12" db="EMBL/GenBank/DDBJ databases">
        <title>Salinicoccus cyprini sp. nov., isolated from gastro-intestinal tract of mirror carp, Cyprinus carpio var. specularis, collected from Gobind Sagar Reservoir, Himachal Pradesh, India.</title>
        <authorList>
            <person name="Talwar C."/>
            <person name="Singh A.K."/>
            <person name="Lal R."/>
            <person name="Negi R.K."/>
        </authorList>
    </citation>
    <scope>NUCLEOTIDE SEQUENCE [LARGE SCALE GENOMIC DNA]</scope>
    <source>
        <strain evidence="2 3">J-82</strain>
    </source>
</reference>
<protein>
    <submittedName>
        <fullName evidence="2">MBL fold metallo-hydrolase</fullName>
    </submittedName>
</protein>
<dbReference type="SUPFAM" id="SSF56281">
    <property type="entry name" value="Metallo-hydrolase/oxidoreductase"/>
    <property type="match status" value="1"/>
</dbReference>
<evidence type="ECO:0000313" key="3">
    <source>
        <dbReference type="Proteomes" id="UP000436284"/>
    </source>
</evidence>
<organism evidence="2 3">
    <name type="scientific">Salinicoccus hispanicus</name>
    <dbReference type="NCBI Taxonomy" id="157225"/>
    <lineage>
        <taxon>Bacteria</taxon>
        <taxon>Bacillati</taxon>
        <taxon>Bacillota</taxon>
        <taxon>Bacilli</taxon>
        <taxon>Bacillales</taxon>
        <taxon>Staphylococcaceae</taxon>
        <taxon>Salinicoccus</taxon>
    </lineage>
</organism>
<dbReference type="SMART" id="SM00849">
    <property type="entry name" value="Lactamase_B"/>
    <property type="match status" value="1"/>
</dbReference>
<name>A0A6N8U210_9STAP</name>
<dbReference type="AlphaFoldDB" id="A0A6N8U210"/>
<dbReference type="InterPro" id="IPR001279">
    <property type="entry name" value="Metallo-B-lactamas"/>
</dbReference>
<dbReference type="EMBL" id="WUUK01000005">
    <property type="protein sequence ID" value="MXQ52140.1"/>
    <property type="molecule type" value="Genomic_DNA"/>
</dbReference>
<dbReference type="PANTHER" id="PTHR42951:SF9">
    <property type="entry name" value="METAL-DEPENDENT HYDROLASE"/>
    <property type="match status" value="1"/>
</dbReference>
<feature type="domain" description="Metallo-beta-lactamase" evidence="1">
    <location>
        <begin position="20"/>
        <end position="212"/>
    </location>
</feature>
<gene>
    <name evidence="2" type="ORF">GQ671_12770</name>
</gene>
<accession>A0A6N8U210</accession>
<evidence type="ECO:0000313" key="2">
    <source>
        <dbReference type="EMBL" id="MXQ52140.1"/>
    </source>
</evidence>
<dbReference type="Proteomes" id="UP000436284">
    <property type="component" value="Unassembled WGS sequence"/>
</dbReference>
<dbReference type="RefSeq" id="WP_160658036.1">
    <property type="nucleotide sequence ID" value="NZ_JBHRWU010000001.1"/>
</dbReference>
<dbReference type="Gene3D" id="3.60.15.10">
    <property type="entry name" value="Ribonuclease Z/Hydroxyacylglutathione hydrolase-like"/>
    <property type="match status" value="1"/>
</dbReference>
<dbReference type="Pfam" id="PF00753">
    <property type="entry name" value="Lactamase_B"/>
    <property type="match status" value="1"/>
</dbReference>
<dbReference type="GO" id="GO:0016787">
    <property type="term" value="F:hydrolase activity"/>
    <property type="evidence" value="ECO:0007669"/>
    <property type="project" value="UniProtKB-KW"/>
</dbReference>
<evidence type="ECO:0000259" key="1">
    <source>
        <dbReference type="SMART" id="SM00849"/>
    </source>
</evidence>
<proteinExistence type="predicted"/>
<dbReference type="InterPro" id="IPR050855">
    <property type="entry name" value="NDM-1-like"/>
</dbReference>
<comment type="caution">
    <text evidence="2">The sequence shown here is derived from an EMBL/GenBank/DDBJ whole genome shotgun (WGS) entry which is preliminary data.</text>
</comment>
<sequence length="235" mass="25414">MLISNAKNLHQLSFMPRLFPVNCYLVEEDDSLTLIDSAMPFCHNKILLTASKIGKPITRLILTHAHSDHVGSLDAMKAALPELSVYISDRDAQLLAGNMTLLPDEPNQPIRGGVPKGIRTRPDILLMEGDRIGSLEVVCSPGHTPGSISLFDLRNGNLVAGDAMQTKGGIAVSGVMKPLFPFPALATWHKELALESAQKLCALNPALLAVGHGKMLEDPKAQMDKAIEEAKQQIK</sequence>
<dbReference type="CDD" id="cd07721">
    <property type="entry name" value="yflN-like_MBL-fold"/>
    <property type="match status" value="1"/>
</dbReference>
<dbReference type="OrthoDB" id="9802248at2"/>
<keyword evidence="3" id="KW-1185">Reference proteome</keyword>